<dbReference type="InterPro" id="IPR006015">
    <property type="entry name" value="Universal_stress_UspA"/>
</dbReference>
<dbReference type="SUPFAM" id="SSF52402">
    <property type="entry name" value="Adenine nucleotide alpha hydrolases-like"/>
    <property type="match status" value="1"/>
</dbReference>
<dbReference type="PANTHER" id="PTHR31964:SF124">
    <property type="entry name" value="ADENINE NUCLEOTIDE ALPHA HYDROLASES-LIKE SUPERFAMILY PROTEIN"/>
    <property type="match status" value="1"/>
</dbReference>
<dbReference type="InterPro" id="IPR006016">
    <property type="entry name" value="UspA"/>
</dbReference>
<comment type="caution">
    <text evidence="6">The sequence shown here is derived from an EMBL/GenBank/DDBJ whole genome shotgun (WGS) entry which is preliminary data.</text>
</comment>
<name>A0A8X8YV88_SALSN</name>
<evidence type="ECO:0000313" key="7">
    <source>
        <dbReference type="Proteomes" id="UP000298416"/>
    </source>
</evidence>
<dbReference type="PANTHER" id="PTHR31964">
    <property type="entry name" value="ADENINE NUCLEOTIDE ALPHA HYDROLASES-LIKE SUPERFAMILY PROTEIN"/>
    <property type="match status" value="1"/>
</dbReference>
<dbReference type="EMBL" id="PNBA02000001">
    <property type="protein sequence ID" value="KAG6437167.1"/>
    <property type="molecule type" value="Genomic_DNA"/>
</dbReference>
<keyword evidence="7" id="KW-1185">Reference proteome</keyword>
<dbReference type="AlphaFoldDB" id="A0A8X8YV88"/>
<reference evidence="6" key="1">
    <citation type="submission" date="2018-01" db="EMBL/GenBank/DDBJ databases">
        <authorList>
            <person name="Mao J.F."/>
        </authorList>
    </citation>
    <scope>NUCLEOTIDE SEQUENCE</scope>
    <source>
        <strain evidence="6">Huo1</strain>
        <tissue evidence="6">Leaf</tissue>
    </source>
</reference>
<evidence type="ECO:0000259" key="3">
    <source>
        <dbReference type="Pfam" id="PF13976"/>
    </source>
</evidence>
<dbReference type="InterPro" id="IPR054722">
    <property type="entry name" value="PolX-like_BBD"/>
</dbReference>
<dbReference type="InterPro" id="IPR014729">
    <property type="entry name" value="Rossmann-like_a/b/a_fold"/>
</dbReference>
<dbReference type="Pfam" id="PF22936">
    <property type="entry name" value="Pol_BBD"/>
    <property type="match status" value="1"/>
</dbReference>
<gene>
    <name evidence="6" type="ORF">SASPL_102078</name>
</gene>
<dbReference type="PRINTS" id="PR01438">
    <property type="entry name" value="UNVRSLSTRESS"/>
</dbReference>
<evidence type="ECO:0000313" key="6">
    <source>
        <dbReference type="EMBL" id="KAG6437167.1"/>
    </source>
</evidence>
<sequence>MCPIREWFFDFEELNGGLVYMGNDSPCKTVGIGSIKLRNQDGSTRILKDVRYVPQLKKNLISLGALESKGLVVMMRDGILKATSGALVMLKGVRKNNLYYYQGSTVVGTVATATSSNKKDAEATKLWHLRLGHAGERSLQILTKQGLLKEVWSGKPATDYDSLRIFGSIAYYHVTESKLDPRAKKALFMGFSAGVKGYRLWCLESKKTIVSRDVTFDESSMLNKVNPNSSDTSQQVEYTPKQVEFEEAVVIPTTNTTNDSPMEEEESDDEEVPPQEPSQQSEPIAVRRTRRENKKPARFADMVAYALPVVDDVPLLMNVLVAVDDSDESFAALRWVVDKILKRREDSTTVVTIAHVAEALPRYAFPGGHVVESARKAQEQNSARILSRAYEMCRESSLKAKTIILEGDPKETICRAVEEMNIHLLVVGSRGLGQIKRAFLGSVSDYLAQHAKCPVLVVKQPPNKI</sequence>
<evidence type="ECO:0000259" key="5">
    <source>
        <dbReference type="Pfam" id="PF25597"/>
    </source>
</evidence>
<dbReference type="InterPro" id="IPR025724">
    <property type="entry name" value="GAG-pre-integrase_dom"/>
</dbReference>
<dbReference type="Proteomes" id="UP000298416">
    <property type="component" value="Unassembled WGS sequence"/>
</dbReference>
<dbReference type="InterPro" id="IPR057670">
    <property type="entry name" value="SH3_retrovirus"/>
</dbReference>
<evidence type="ECO:0000259" key="2">
    <source>
        <dbReference type="Pfam" id="PF00582"/>
    </source>
</evidence>
<organism evidence="6">
    <name type="scientific">Salvia splendens</name>
    <name type="common">Scarlet sage</name>
    <dbReference type="NCBI Taxonomy" id="180675"/>
    <lineage>
        <taxon>Eukaryota</taxon>
        <taxon>Viridiplantae</taxon>
        <taxon>Streptophyta</taxon>
        <taxon>Embryophyta</taxon>
        <taxon>Tracheophyta</taxon>
        <taxon>Spermatophyta</taxon>
        <taxon>Magnoliopsida</taxon>
        <taxon>eudicotyledons</taxon>
        <taxon>Gunneridae</taxon>
        <taxon>Pentapetalae</taxon>
        <taxon>asterids</taxon>
        <taxon>lamiids</taxon>
        <taxon>Lamiales</taxon>
        <taxon>Lamiaceae</taxon>
        <taxon>Nepetoideae</taxon>
        <taxon>Mentheae</taxon>
        <taxon>Salviinae</taxon>
        <taxon>Salvia</taxon>
        <taxon>Salvia subgen. Calosphace</taxon>
        <taxon>core Calosphace</taxon>
    </lineage>
</organism>
<feature type="domain" description="GAG-pre-integrase" evidence="3">
    <location>
        <begin position="97"/>
        <end position="150"/>
    </location>
</feature>
<dbReference type="CDD" id="cd23659">
    <property type="entry name" value="USP_At3g01520-like"/>
    <property type="match status" value="1"/>
</dbReference>
<protein>
    <recommendedName>
        <fullName evidence="8">UspA domain-containing protein</fullName>
    </recommendedName>
</protein>
<feature type="compositionally biased region" description="Acidic residues" evidence="1">
    <location>
        <begin position="261"/>
        <end position="273"/>
    </location>
</feature>
<proteinExistence type="predicted"/>
<dbReference type="Pfam" id="PF00582">
    <property type="entry name" value="Usp"/>
    <property type="match status" value="1"/>
</dbReference>
<feature type="domain" description="UspA" evidence="2">
    <location>
        <begin position="318"/>
        <end position="459"/>
    </location>
</feature>
<reference evidence="6" key="2">
    <citation type="submission" date="2020-08" db="EMBL/GenBank/DDBJ databases">
        <title>Plant Genome Project.</title>
        <authorList>
            <person name="Zhang R.-G."/>
        </authorList>
    </citation>
    <scope>NUCLEOTIDE SEQUENCE</scope>
    <source>
        <strain evidence="6">Huo1</strain>
        <tissue evidence="6">Leaf</tissue>
    </source>
</reference>
<dbReference type="Pfam" id="PF13976">
    <property type="entry name" value="gag_pre-integrs"/>
    <property type="match status" value="1"/>
</dbReference>
<feature type="region of interest" description="Disordered" evidence="1">
    <location>
        <begin position="247"/>
        <end position="292"/>
    </location>
</feature>
<evidence type="ECO:0000259" key="4">
    <source>
        <dbReference type="Pfam" id="PF22936"/>
    </source>
</evidence>
<feature type="domain" description="Retroviral polymerase SH3-like" evidence="5">
    <location>
        <begin position="168"/>
        <end position="227"/>
    </location>
</feature>
<feature type="domain" description="Retrovirus-related Pol polyprotein from transposon TNT 1-94-like beta-barrel" evidence="4">
    <location>
        <begin position="1"/>
        <end position="70"/>
    </location>
</feature>
<evidence type="ECO:0000256" key="1">
    <source>
        <dbReference type="SAM" id="MobiDB-lite"/>
    </source>
</evidence>
<dbReference type="Gene3D" id="3.40.50.620">
    <property type="entry name" value="HUPs"/>
    <property type="match status" value="1"/>
</dbReference>
<accession>A0A8X8YV88</accession>
<dbReference type="Pfam" id="PF25597">
    <property type="entry name" value="SH3_retrovirus"/>
    <property type="match status" value="1"/>
</dbReference>
<evidence type="ECO:0008006" key="8">
    <source>
        <dbReference type="Google" id="ProtNLM"/>
    </source>
</evidence>